<keyword evidence="4 7" id="KW-0812">Transmembrane</keyword>
<evidence type="ECO:0000256" key="2">
    <source>
        <dbReference type="ARBA" id="ARBA00022448"/>
    </source>
</evidence>
<protein>
    <submittedName>
        <fullName evidence="9">Carbohydrate ABC transporter permease</fullName>
    </submittedName>
</protein>
<comment type="similarity">
    <text evidence="7">Belongs to the binding-protein-dependent transport system permease family.</text>
</comment>
<keyword evidence="5 7" id="KW-1133">Transmembrane helix</keyword>
<keyword evidence="3" id="KW-1003">Cell membrane</keyword>
<dbReference type="SUPFAM" id="SSF161098">
    <property type="entry name" value="MetI-like"/>
    <property type="match status" value="1"/>
</dbReference>
<dbReference type="InterPro" id="IPR050901">
    <property type="entry name" value="BP-dep_ABC_trans_perm"/>
</dbReference>
<feature type="transmembrane region" description="Helical" evidence="7">
    <location>
        <begin position="128"/>
        <end position="151"/>
    </location>
</feature>
<name>A0ABV4CRR6_9PSEU</name>
<dbReference type="PROSITE" id="PS50928">
    <property type="entry name" value="ABC_TM1"/>
    <property type="match status" value="1"/>
</dbReference>
<comment type="subcellular location">
    <subcellularLocation>
        <location evidence="1 7">Cell membrane</location>
        <topology evidence="1 7">Multi-pass membrane protein</topology>
    </subcellularLocation>
</comment>
<feature type="domain" description="ABC transmembrane type-1" evidence="8">
    <location>
        <begin position="60"/>
        <end position="251"/>
    </location>
</feature>
<organism evidence="9 10">
    <name type="scientific">Saccharopolyspora cebuensis</name>
    <dbReference type="NCBI Taxonomy" id="418759"/>
    <lineage>
        <taxon>Bacteria</taxon>
        <taxon>Bacillati</taxon>
        <taxon>Actinomycetota</taxon>
        <taxon>Actinomycetes</taxon>
        <taxon>Pseudonocardiales</taxon>
        <taxon>Pseudonocardiaceae</taxon>
        <taxon>Saccharopolyspora</taxon>
    </lineage>
</organism>
<accession>A0ABV4CRR6</accession>
<keyword evidence="10" id="KW-1185">Reference proteome</keyword>
<proteinExistence type="inferred from homology"/>
<dbReference type="PANTHER" id="PTHR32243">
    <property type="entry name" value="MALTOSE TRANSPORT SYSTEM PERMEASE-RELATED"/>
    <property type="match status" value="1"/>
</dbReference>
<dbReference type="Pfam" id="PF00528">
    <property type="entry name" value="BPD_transp_1"/>
    <property type="match status" value="1"/>
</dbReference>
<dbReference type="PANTHER" id="PTHR32243:SF18">
    <property type="entry name" value="INNER MEMBRANE ABC TRANSPORTER PERMEASE PROTEIN YCJP"/>
    <property type="match status" value="1"/>
</dbReference>
<dbReference type="InterPro" id="IPR000515">
    <property type="entry name" value="MetI-like"/>
</dbReference>
<dbReference type="CDD" id="cd06261">
    <property type="entry name" value="TM_PBP2"/>
    <property type="match status" value="1"/>
</dbReference>
<feature type="transmembrane region" description="Helical" evidence="7">
    <location>
        <begin position="59"/>
        <end position="83"/>
    </location>
</feature>
<keyword evidence="2 7" id="KW-0813">Transport</keyword>
<reference evidence="9 10" key="1">
    <citation type="submission" date="2024-08" db="EMBL/GenBank/DDBJ databases">
        <title>Genome mining of Saccharopolyspora cebuensis PGLac3 from Nigerian medicinal plant.</title>
        <authorList>
            <person name="Ezeobiora C.E."/>
            <person name="Igbokwe N.H."/>
            <person name="Amin D.H."/>
            <person name="Mendie U.E."/>
        </authorList>
    </citation>
    <scope>NUCLEOTIDE SEQUENCE [LARGE SCALE GENOMIC DNA]</scope>
    <source>
        <strain evidence="9 10">PGLac3</strain>
    </source>
</reference>
<gene>
    <name evidence="9" type="ORF">AB8O55_22020</name>
</gene>
<evidence type="ECO:0000256" key="6">
    <source>
        <dbReference type="ARBA" id="ARBA00023136"/>
    </source>
</evidence>
<evidence type="ECO:0000256" key="5">
    <source>
        <dbReference type="ARBA" id="ARBA00022989"/>
    </source>
</evidence>
<dbReference type="InterPro" id="IPR035906">
    <property type="entry name" value="MetI-like_sf"/>
</dbReference>
<evidence type="ECO:0000259" key="8">
    <source>
        <dbReference type="PROSITE" id="PS50928"/>
    </source>
</evidence>
<dbReference type="RefSeq" id="WP_345362919.1">
    <property type="nucleotide sequence ID" value="NZ_BAABII010000007.1"/>
</dbReference>
<evidence type="ECO:0000313" key="9">
    <source>
        <dbReference type="EMBL" id="MEY8042099.1"/>
    </source>
</evidence>
<feature type="transmembrane region" description="Helical" evidence="7">
    <location>
        <begin position="230"/>
        <end position="251"/>
    </location>
</feature>
<feature type="transmembrane region" description="Helical" evidence="7">
    <location>
        <begin position="95"/>
        <end position="116"/>
    </location>
</feature>
<dbReference type="Proteomes" id="UP001564626">
    <property type="component" value="Unassembled WGS sequence"/>
</dbReference>
<dbReference type="EMBL" id="JBGEHV010000048">
    <property type="protein sequence ID" value="MEY8042099.1"/>
    <property type="molecule type" value="Genomic_DNA"/>
</dbReference>
<evidence type="ECO:0000256" key="4">
    <source>
        <dbReference type="ARBA" id="ARBA00022692"/>
    </source>
</evidence>
<evidence type="ECO:0000313" key="10">
    <source>
        <dbReference type="Proteomes" id="UP001564626"/>
    </source>
</evidence>
<feature type="transmembrane region" description="Helical" evidence="7">
    <location>
        <begin position="172"/>
        <end position="197"/>
    </location>
</feature>
<evidence type="ECO:0000256" key="1">
    <source>
        <dbReference type="ARBA" id="ARBA00004651"/>
    </source>
</evidence>
<sequence>MRWLRTAGAIAILAVLLFPLYWMLNIALQPGTSLAAITPVPLDPGWGGFAEALGSQTGNLATSVLIAVGAAALCLAIAAPAAYALARFDLPGGRWVLFGALVAQMVPDIVIANAVYSAYVDLRLVDSYAGLVLADAALGIPFVVVLLRAYLVSLPGEVLEAAVVDGANRFRAFVSVVLPMSRNALITGAVFAFLFAWSDFLFALTLTTTGDIVPITLGIYEFIGADVANWAAVMATAVLACLPAAVLLVFAQRYIAAGISRGSVK</sequence>
<evidence type="ECO:0000256" key="3">
    <source>
        <dbReference type="ARBA" id="ARBA00022475"/>
    </source>
</evidence>
<dbReference type="Gene3D" id="1.10.3720.10">
    <property type="entry name" value="MetI-like"/>
    <property type="match status" value="1"/>
</dbReference>
<comment type="caution">
    <text evidence="9">The sequence shown here is derived from an EMBL/GenBank/DDBJ whole genome shotgun (WGS) entry which is preliminary data.</text>
</comment>
<evidence type="ECO:0000256" key="7">
    <source>
        <dbReference type="RuleBase" id="RU363032"/>
    </source>
</evidence>
<keyword evidence="6 7" id="KW-0472">Membrane</keyword>